<gene>
    <name evidence="7" type="primary">SHC4</name>
</gene>
<dbReference type="InterPro" id="IPR006020">
    <property type="entry name" value="PTB/PI_dom"/>
</dbReference>
<dbReference type="GO" id="GO:0005886">
    <property type="term" value="C:plasma membrane"/>
    <property type="evidence" value="ECO:0007669"/>
    <property type="project" value="TreeGrafter"/>
</dbReference>
<sequence>MRERGPDSLAGLVLYVGLFRHPGMLHRAKYSRFRNESITSLDEGSPGGSAGNKGSPQPPYPALAPHLPAEDATLASQESPTPLCTLIPRMASVKLANPATLLSLKNFCLGTKEVPRLKLQESQDPAPSSPASPETSLNRAMPAPPPQRDALGHRATSLTPEACPLPSPGEPTPGSRQDKHSLQHLLGMGMNYYVRYMGCIEVLQSMRSLDFGMRTQVTREAISRLCEAVPGANGAIKKRKPPAKFLSTVLGKSNLQFSGMNIKLTISTCSLTLMNLDNQQIIANHHMQSISFASGGDPDTTDYVAYVAKDPVNQRACHILECSNGMAQDVISTIGQAFELRFKQYLKNPSLNTSSESEEVHIDDHAEEREDHEYYNEIPGKQPPAGGVSDVRIKVQATEQMAYCPIRCEKLCYLPGNSKYSTVYENCLEQSRAIGSAHERGVQSQRDTSLMKPTCRVDLFDDPCYINTQSLQSTLGSAGNQSPAHPLGSPWYREKAPETVQPGATAQPASSHSLPHIKQQLRNEDCYHGKLSRKAAESLLVKDGDFLVRESATSPGQYVLSGLQGGQAKHLLLVDPEGKVRTKDHVFDNVGHLIRYHMDNSLPIISSGSEVSLKQPVRKDNNPVLLHSNK</sequence>
<name>A0A2Y9S7H4_PHYMC</name>
<dbReference type="GO" id="GO:0007169">
    <property type="term" value="P:cell surface receptor protein tyrosine kinase signaling pathway"/>
    <property type="evidence" value="ECO:0007669"/>
    <property type="project" value="TreeGrafter"/>
</dbReference>
<proteinExistence type="predicted"/>
<evidence type="ECO:0000256" key="3">
    <source>
        <dbReference type="SAM" id="MobiDB-lite"/>
    </source>
</evidence>
<feature type="domain" description="PID" evidence="4">
    <location>
        <begin position="189"/>
        <end position="349"/>
    </location>
</feature>
<evidence type="ECO:0000259" key="4">
    <source>
        <dbReference type="PROSITE" id="PS01179"/>
    </source>
</evidence>
<evidence type="ECO:0000259" key="5">
    <source>
        <dbReference type="PROSITE" id="PS50001"/>
    </source>
</evidence>
<keyword evidence="1 2" id="KW-0727">SH2 domain</keyword>
<dbReference type="CTD" id="399694"/>
<feature type="region of interest" description="Disordered" evidence="3">
    <location>
        <begin position="475"/>
        <end position="513"/>
    </location>
</feature>
<dbReference type="GO" id="GO:0048863">
    <property type="term" value="P:stem cell differentiation"/>
    <property type="evidence" value="ECO:0007669"/>
    <property type="project" value="Ensembl"/>
</dbReference>
<reference evidence="7" key="1">
    <citation type="submission" date="2025-08" db="UniProtKB">
        <authorList>
            <consortium name="RefSeq"/>
        </authorList>
    </citation>
    <scope>IDENTIFICATION</scope>
    <source>
        <tissue evidence="7">Muscle</tissue>
    </source>
</reference>
<dbReference type="Gene3D" id="2.30.29.30">
    <property type="entry name" value="Pleckstrin-homology domain (PH domain)/Phosphotyrosine-binding domain (PTB)"/>
    <property type="match status" value="1"/>
</dbReference>
<evidence type="ECO:0000256" key="2">
    <source>
        <dbReference type="PROSITE-ProRule" id="PRU00191"/>
    </source>
</evidence>
<dbReference type="RefSeq" id="XP_023973277.1">
    <property type="nucleotide sequence ID" value="XM_024117509.2"/>
</dbReference>
<protein>
    <submittedName>
        <fullName evidence="7">SHC-transforming protein 4 isoform X2</fullName>
    </submittedName>
</protein>
<dbReference type="CDD" id="cd01209">
    <property type="entry name" value="PTB_Shc"/>
    <property type="match status" value="1"/>
</dbReference>
<dbReference type="GO" id="GO:0008284">
    <property type="term" value="P:positive regulation of cell population proliferation"/>
    <property type="evidence" value="ECO:0007669"/>
    <property type="project" value="Ensembl"/>
</dbReference>
<dbReference type="Pfam" id="PF00640">
    <property type="entry name" value="PID"/>
    <property type="match status" value="1"/>
</dbReference>
<evidence type="ECO:0000313" key="6">
    <source>
        <dbReference type="Proteomes" id="UP000248484"/>
    </source>
</evidence>
<dbReference type="PANTHER" id="PTHR10337:SF12">
    <property type="entry name" value="SHC-TRANSFORMING PROTEIN 4"/>
    <property type="match status" value="1"/>
</dbReference>
<dbReference type="GO" id="GO:0035556">
    <property type="term" value="P:intracellular signal transduction"/>
    <property type="evidence" value="ECO:0007669"/>
    <property type="project" value="InterPro"/>
</dbReference>
<dbReference type="SUPFAM" id="SSF55550">
    <property type="entry name" value="SH2 domain"/>
    <property type="match status" value="1"/>
</dbReference>
<dbReference type="InterPro" id="IPR036860">
    <property type="entry name" value="SH2_dom_sf"/>
</dbReference>
<dbReference type="SMART" id="SM00462">
    <property type="entry name" value="PTB"/>
    <property type="match status" value="1"/>
</dbReference>
<dbReference type="GO" id="GO:0019904">
    <property type="term" value="F:protein domain specific binding"/>
    <property type="evidence" value="ECO:0007669"/>
    <property type="project" value="Ensembl"/>
</dbReference>
<dbReference type="SUPFAM" id="SSF50729">
    <property type="entry name" value="PH domain-like"/>
    <property type="match status" value="1"/>
</dbReference>
<dbReference type="PRINTS" id="PR00629">
    <property type="entry name" value="SHCPIDOMAIN"/>
</dbReference>
<keyword evidence="6" id="KW-1185">Reference proteome</keyword>
<feature type="domain" description="SH2" evidence="5">
    <location>
        <begin position="526"/>
        <end position="617"/>
    </location>
</feature>
<dbReference type="InterPro" id="IPR006019">
    <property type="entry name" value="PID_Shc-like"/>
</dbReference>
<dbReference type="GO" id="GO:0006915">
    <property type="term" value="P:apoptotic process"/>
    <property type="evidence" value="ECO:0007669"/>
    <property type="project" value="Ensembl"/>
</dbReference>
<dbReference type="Pfam" id="PF00017">
    <property type="entry name" value="SH2"/>
    <property type="match status" value="1"/>
</dbReference>
<dbReference type="GO" id="GO:0010468">
    <property type="term" value="P:regulation of gene expression"/>
    <property type="evidence" value="ECO:0007669"/>
    <property type="project" value="Ensembl"/>
</dbReference>
<feature type="compositionally biased region" description="Polar residues" evidence="3">
    <location>
        <begin position="502"/>
        <end position="513"/>
    </location>
</feature>
<evidence type="ECO:0000313" key="7">
    <source>
        <dbReference type="RefSeq" id="XP_023973277.1"/>
    </source>
</evidence>
<organism evidence="6 7">
    <name type="scientific">Physeter macrocephalus</name>
    <name type="common">Sperm whale</name>
    <name type="synonym">Physeter catodon</name>
    <dbReference type="NCBI Taxonomy" id="9755"/>
    <lineage>
        <taxon>Eukaryota</taxon>
        <taxon>Metazoa</taxon>
        <taxon>Chordata</taxon>
        <taxon>Craniata</taxon>
        <taxon>Vertebrata</taxon>
        <taxon>Euteleostomi</taxon>
        <taxon>Mammalia</taxon>
        <taxon>Eutheria</taxon>
        <taxon>Laurasiatheria</taxon>
        <taxon>Artiodactyla</taxon>
        <taxon>Whippomorpha</taxon>
        <taxon>Cetacea</taxon>
        <taxon>Odontoceti</taxon>
        <taxon>Physeteridae</taxon>
        <taxon>Physeter</taxon>
    </lineage>
</organism>
<dbReference type="FunFam" id="2.30.29.30:FF:000036">
    <property type="entry name" value="SHC-transforming protein 1 isoform 3"/>
    <property type="match status" value="1"/>
</dbReference>
<dbReference type="InterPro" id="IPR000980">
    <property type="entry name" value="SH2"/>
</dbReference>
<dbReference type="InterPro" id="IPR035676">
    <property type="entry name" value="SHC_SH2"/>
</dbReference>
<dbReference type="PROSITE" id="PS50001">
    <property type="entry name" value="SH2"/>
    <property type="match status" value="1"/>
</dbReference>
<dbReference type="CDD" id="cd09925">
    <property type="entry name" value="SH2_SHC"/>
    <property type="match status" value="1"/>
</dbReference>
<accession>A0A2Y9S7H4</accession>
<dbReference type="KEGG" id="pcad:102988652"/>
<dbReference type="Gene3D" id="3.30.505.10">
    <property type="entry name" value="SH2 domain"/>
    <property type="match status" value="1"/>
</dbReference>
<dbReference type="Proteomes" id="UP000248484">
    <property type="component" value="Chromosome 11"/>
</dbReference>
<dbReference type="InterPro" id="IPR051235">
    <property type="entry name" value="CEP152/SHC-Transforming"/>
</dbReference>
<dbReference type="GO" id="GO:0030971">
    <property type="term" value="F:receptor tyrosine kinase binding"/>
    <property type="evidence" value="ECO:0007669"/>
    <property type="project" value="Ensembl"/>
</dbReference>
<dbReference type="STRING" id="9755.ENSPCTP00005019743"/>
<dbReference type="AlphaFoldDB" id="A0A2Y9S7H4"/>
<dbReference type="PRINTS" id="PR00401">
    <property type="entry name" value="SH2DOMAIN"/>
</dbReference>
<dbReference type="SMART" id="SM00252">
    <property type="entry name" value="SH2"/>
    <property type="match status" value="1"/>
</dbReference>
<dbReference type="GeneID" id="102988652"/>
<dbReference type="PROSITE" id="PS01179">
    <property type="entry name" value="PID"/>
    <property type="match status" value="1"/>
</dbReference>
<dbReference type="InterPro" id="IPR011993">
    <property type="entry name" value="PH-like_dom_sf"/>
</dbReference>
<feature type="region of interest" description="Disordered" evidence="3">
    <location>
        <begin position="118"/>
        <end position="179"/>
    </location>
</feature>
<feature type="region of interest" description="Disordered" evidence="3">
    <location>
        <begin position="39"/>
        <end position="66"/>
    </location>
</feature>
<dbReference type="FunFam" id="3.30.505.10:FF:000005">
    <property type="entry name" value="SHC-transforming protein 1 isoform 3"/>
    <property type="match status" value="1"/>
</dbReference>
<dbReference type="PANTHER" id="PTHR10337">
    <property type="entry name" value="SHC TRANSFORMING PROTEIN"/>
    <property type="match status" value="1"/>
</dbReference>
<evidence type="ECO:0000256" key="1">
    <source>
        <dbReference type="ARBA" id="ARBA00022999"/>
    </source>
</evidence>